<sequence length="618" mass="68261">MPQFSLIIIDNTISNTSADVSFAVTCDDPPSSALIKHIDVDLLMLADIVEWSGVKPAITTPLNANSSHSSVGPIGGLSAGQIRFSFDVPISLTDYNNRIEFCINDLYKKEDQQFPPSAEIAFKLKNKFNVLIAGTYIPETIFVSEKKPVINSFRINPSIIRPGNDITITYETIDASTCELKDSLGKTMHFQTVTDQTKPFSFSSNFGLGSPGSSPCPPFYLHARNGAMEALENTVADVITTDTPAWFVLDNFTWEVRTEVDGNVIYVMEQYTLLDLVLNESDDNMWAIMQKKTDPAAPPSVWKSGDGMSWRPHFITVINSNGDRVPVMLTIPPELAHCPCLHFGDEELYFVGGSKADISVCKNTISKINLHTGFREDLLPAAMKPRCMHACVVYPDANGNDNIWVIGGADKNGNGLNDVWRFDGINWIAVPTDITFPKRCQFAVTVQTDIDKNKSIWIGGGAARYNGSTLNDLWVYRSSSGWKKVRNSNGTADLSYGEDWLAGASICYLRTNKNSNTDPGGTYRYIISSDISGSESDSESERKLTSRWIKGIDTGNNYYTWTPITNVTKPEFPAIFESVRSFATATIGFNGCVWTVIFAYISKGNIAVSKLYYSCPEP</sequence>
<protein>
    <submittedName>
        <fullName evidence="1">Galactose oxidase, central domain</fullName>
    </submittedName>
</protein>
<dbReference type="Gene3D" id="2.120.10.80">
    <property type="entry name" value="Kelch-type beta propeller"/>
    <property type="match status" value="1"/>
</dbReference>
<dbReference type="PANTHER" id="PTHR23244">
    <property type="entry name" value="KELCH REPEAT DOMAIN"/>
    <property type="match status" value="1"/>
</dbReference>
<evidence type="ECO:0000313" key="1">
    <source>
        <dbReference type="EMBL" id="SDF75271.1"/>
    </source>
</evidence>
<dbReference type="EMBL" id="FNBN01000002">
    <property type="protein sequence ID" value="SDF75271.1"/>
    <property type="molecule type" value="Genomic_DNA"/>
</dbReference>
<evidence type="ECO:0000313" key="2">
    <source>
        <dbReference type="Proteomes" id="UP000199045"/>
    </source>
</evidence>
<reference evidence="1 2" key="1">
    <citation type="submission" date="2016-10" db="EMBL/GenBank/DDBJ databases">
        <authorList>
            <person name="de Groot N.N."/>
        </authorList>
    </citation>
    <scope>NUCLEOTIDE SEQUENCE [LARGE SCALE GENOMIC DNA]</scope>
    <source>
        <strain evidence="1 2">DSM 527</strain>
    </source>
</reference>
<gene>
    <name evidence="1" type="ORF">SAMN04488121_102863</name>
</gene>
<proteinExistence type="predicted"/>
<accession>A0A1G7NMV0</accession>
<dbReference type="InterPro" id="IPR015915">
    <property type="entry name" value="Kelch-typ_b-propeller"/>
</dbReference>
<organism evidence="1 2">
    <name type="scientific">Chitinophaga filiformis</name>
    <name type="common">Myxococcus filiformis</name>
    <name type="synonym">Flexibacter filiformis</name>
    <dbReference type="NCBI Taxonomy" id="104663"/>
    <lineage>
        <taxon>Bacteria</taxon>
        <taxon>Pseudomonadati</taxon>
        <taxon>Bacteroidota</taxon>
        <taxon>Chitinophagia</taxon>
        <taxon>Chitinophagales</taxon>
        <taxon>Chitinophagaceae</taxon>
        <taxon>Chitinophaga</taxon>
    </lineage>
</organism>
<dbReference type="SUPFAM" id="SSF117281">
    <property type="entry name" value="Kelch motif"/>
    <property type="match status" value="1"/>
</dbReference>
<dbReference type="AlphaFoldDB" id="A0A1G7NMV0"/>
<name>A0A1G7NMV0_CHIFI</name>
<dbReference type="STRING" id="104663.SAMN04488121_102863"/>
<dbReference type="OrthoDB" id="211220at2"/>
<dbReference type="RefSeq" id="WP_089831563.1">
    <property type="nucleotide sequence ID" value="NZ_FNBN01000002.1"/>
</dbReference>
<dbReference type="Proteomes" id="UP000199045">
    <property type="component" value="Unassembled WGS sequence"/>
</dbReference>